<gene>
    <name evidence="7" type="ORF">IFM89_003788</name>
</gene>
<evidence type="ECO:0000256" key="1">
    <source>
        <dbReference type="ARBA" id="ARBA00004123"/>
    </source>
</evidence>
<organism evidence="7 8">
    <name type="scientific">Coptis chinensis</name>
    <dbReference type="NCBI Taxonomy" id="261450"/>
    <lineage>
        <taxon>Eukaryota</taxon>
        <taxon>Viridiplantae</taxon>
        <taxon>Streptophyta</taxon>
        <taxon>Embryophyta</taxon>
        <taxon>Tracheophyta</taxon>
        <taxon>Spermatophyta</taxon>
        <taxon>Magnoliopsida</taxon>
        <taxon>Ranunculales</taxon>
        <taxon>Ranunculaceae</taxon>
        <taxon>Coptidoideae</taxon>
        <taxon>Coptis</taxon>
    </lineage>
</organism>
<dbReference type="Proteomes" id="UP000631114">
    <property type="component" value="Unassembled WGS sequence"/>
</dbReference>
<protein>
    <recommendedName>
        <fullName evidence="4">Ninja-family protein</fullName>
    </recommendedName>
    <alternativeName>
        <fullName evidence="4">ABI-binding protein</fullName>
    </alternativeName>
</protein>
<feature type="region of interest" description="Disordered" evidence="5">
    <location>
        <begin position="105"/>
        <end position="278"/>
    </location>
</feature>
<evidence type="ECO:0000259" key="6">
    <source>
        <dbReference type="Pfam" id="PF16135"/>
    </source>
</evidence>
<keyword evidence="8" id="KW-1185">Reference proteome</keyword>
<feature type="region of interest" description="Disordered" evidence="5">
    <location>
        <begin position="485"/>
        <end position="510"/>
    </location>
</feature>
<feature type="region of interest" description="Disordered" evidence="5">
    <location>
        <begin position="52"/>
        <end position="71"/>
    </location>
</feature>
<name>A0A835IBE9_9MAGN</name>
<dbReference type="Pfam" id="PF16135">
    <property type="entry name" value="TDBD"/>
    <property type="match status" value="1"/>
</dbReference>
<feature type="region of interest" description="Disordered" evidence="5">
    <location>
        <begin position="1"/>
        <end position="46"/>
    </location>
</feature>
<sequence length="510" mass="54111">MEDDNGLELSLGLSFGGSNGKVKGKDATSSDVKTEEGGTVDNSMGDLRNFLNTSIQKKDVEDGSQTSDASQSKENFFTNLVNSGSADLQVGSAQQFASYWGGNSAEVEEVKSDPKDSGSKPWLEAANKRKMSFEEFSHQKRPEREVQHTDAHGRAPPMVNSSVRASHISVATEDGSTEEHEDVAESEVGGSTSGLVSHFEDVTKQYSSGGCGSSEVVKERYGQKQSNPPPGNDPRLGNSTYGTPLQPMSRQYALSSKVSSVNGESSASGFPSPSAMQLMPPASNEGPGSLTVNPGNLPLTFGYSPVQIPTLNNESSWGLMSHHMQLPSSYAGRSISSAIPNLGRLEDVSNMSRVVTQASSEASPDTRKTSELKRSFGKQHATEEGGASSSSPTEEETKGSRTKEAYHNQAVEGPLSSSVIRPGIALGLKFGGSGSYPDLPWVSTTGSGPNGRTISGVTYRYEKNQIRIVCACHGFHMSPEEFVQHASADHQNPENNTSFPNGNPAASAQS</sequence>
<feature type="compositionally biased region" description="Basic and acidic residues" evidence="5">
    <location>
        <begin position="395"/>
        <end position="406"/>
    </location>
</feature>
<dbReference type="PANTHER" id="PTHR31413">
    <property type="entry name" value="AFP HOMOLOG 2"/>
    <property type="match status" value="1"/>
</dbReference>
<evidence type="ECO:0000256" key="3">
    <source>
        <dbReference type="ARBA" id="ARBA00023242"/>
    </source>
</evidence>
<accession>A0A835IBE9</accession>
<reference evidence="7 8" key="1">
    <citation type="submission" date="2020-10" db="EMBL/GenBank/DDBJ databases">
        <title>The Coptis chinensis genome and diversification of protoberbering-type alkaloids.</title>
        <authorList>
            <person name="Wang B."/>
            <person name="Shu S."/>
            <person name="Song C."/>
            <person name="Liu Y."/>
        </authorList>
    </citation>
    <scope>NUCLEOTIDE SEQUENCE [LARGE SCALE GENOMIC DNA]</scope>
    <source>
        <strain evidence="7">HL-2020</strain>
        <tissue evidence="7">Leaf</tissue>
    </source>
</reference>
<feature type="compositionally biased region" description="Polar residues" evidence="5">
    <location>
        <begin position="237"/>
        <end position="254"/>
    </location>
</feature>
<proteinExistence type="inferred from homology"/>
<dbReference type="OrthoDB" id="1936656at2759"/>
<feature type="compositionally biased region" description="Basic and acidic residues" evidence="5">
    <location>
        <begin position="364"/>
        <end position="374"/>
    </location>
</feature>
<feature type="compositionally biased region" description="Acidic residues" evidence="5">
    <location>
        <begin position="175"/>
        <end position="185"/>
    </location>
</feature>
<comment type="similarity">
    <text evidence="2 4">Belongs to the Ninja family.</text>
</comment>
<dbReference type="InterPro" id="IPR031307">
    <property type="entry name" value="Ninja_fam"/>
</dbReference>
<evidence type="ECO:0000256" key="4">
    <source>
        <dbReference type="RuleBase" id="RU369029"/>
    </source>
</evidence>
<feature type="compositionally biased region" description="Basic and acidic residues" evidence="5">
    <location>
        <begin position="108"/>
        <end position="118"/>
    </location>
</feature>
<feature type="compositionally biased region" description="Basic and acidic residues" evidence="5">
    <location>
        <begin position="131"/>
        <end position="153"/>
    </location>
</feature>
<evidence type="ECO:0000313" key="8">
    <source>
        <dbReference type="Proteomes" id="UP000631114"/>
    </source>
</evidence>
<feature type="compositionally biased region" description="Polar residues" evidence="5">
    <location>
        <begin position="493"/>
        <end position="510"/>
    </location>
</feature>
<dbReference type="GO" id="GO:0045892">
    <property type="term" value="P:negative regulation of DNA-templated transcription"/>
    <property type="evidence" value="ECO:0007669"/>
    <property type="project" value="TreeGrafter"/>
</dbReference>
<keyword evidence="3 4" id="KW-0539">Nucleus</keyword>
<feature type="compositionally biased region" description="Polar residues" evidence="5">
    <location>
        <begin position="354"/>
        <end position="363"/>
    </location>
</feature>
<feature type="compositionally biased region" description="Basic and acidic residues" evidence="5">
    <location>
        <begin position="23"/>
        <end position="36"/>
    </location>
</feature>
<dbReference type="PANTHER" id="PTHR31413:SF12">
    <property type="entry name" value="AFP HOMOLOG 2"/>
    <property type="match status" value="1"/>
</dbReference>
<dbReference type="GO" id="GO:0005634">
    <property type="term" value="C:nucleus"/>
    <property type="evidence" value="ECO:0007669"/>
    <property type="project" value="UniProtKB-SubCell"/>
</dbReference>
<dbReference type="InterPro" id="IPR032308">
    <property type="entry name" value="TDBD"/>
</dbReference>
<dbReference type="AlphaFoldDB" id="A0A835IBE9"/>
<comment type="function">
    <text evidence="4">Acts as a negative regulator of abscisic acid (ABA) response.</text>
</comment>
<comment type="caution">
    <text evidence="7">The sequence shown here is derived from an EMBL/GenBank/DDBJ whole genome shotgun (WGS) entry which is preliminary data.</text>
</comment>
<comment type="subcellular location">
    <subcellularLocation>
        <location evidence="1 4">Nucleus</location>
    </subcellularLocation>
</comment>
<feature type="region of interest" description="Disordered" evidence="5">
    <location>
        <begin position="354"/>
        <end position="414"/>
    </location>
</feature>
<feature type="domain" description="Tify" evidence="6">
    <location>
        <begin position="468"/>
        <end position="503"/>
    </location>
</feature>
<dbReference type="GO" id="GO:0009867">
    <property type="term" value="P:jasmonic acid mediated signaling pathway"/>
    <property type="evidence" value="ECO:0007669"/>
    <property type="project" value="TreeGrafter"/>
</dbReference>
<feature type="compositionally biased region" description="Low complexity" evidence="5">
    <location>
        <begin position="255"/>
        <end position="269"/>
    </location>
</feature>
<evidence type="ECO:0000313" key="7">
    <source>
        <dbReference type="EMBL" id="KAF9612778.1"/>
    </source>
</evidence>
<evidence type="ECO:0000256" key="2">
    <source>
        <dbReference type="ARBA" id="ARBA00006081"/>
    </source>
</evidence>
<evidence type="ECO:0000256" key="5">
    <source>
        <dbReference type="SAM" id="MobiDB-lite"/>
    </source>
</evidence>
<dbReference type="EMBL" id="JADFTS010000003">
    <property type="protein sequence ID" value="KAF9612778.1"/>
    <property type="molecule type" value="Genomic_DNA"/>
</dbReference>